<dbReference type="AlphaFoldDB" id="A0AAW6IKD5"/>
<gene>
    <name evidence="2" type="ORF">PQ628_23020</name>
</gene>
<evidence type="ECO:0000256" key="1">
    <source>
        <dbReference type="SAM" id="SignalP"/>
    </source>
</evidence>
<protein>
    <submittedName>
        <fullName evidence="2">Uncharacterized protein</fullName>
    </submittedName>
</protein>
<evidence type="ECO:0000313" key="3">
    <source>
        <dbReference type="Proteomes" id="UP001215078"/>
    </source>
</evidence>
<evidence type="ECO:0000313" key="2">
    <source>
        <dbReference type="EMBL" id="MDC7961074.1"/>
    </source>
</evidence>
<sequence>MKIEKIALLALGTTMTSGAALASNTVDKATPNVLLIHRLSTRRLAVFYHGRFPSTRLRTVHT</sequence>
<reference evidence="2" key="1">
    <citation type="submission" date="2022-10" db="EMBL/GenBank/DDBJ databases">
        <title>Human gut microbiome strain richness.</title>
        <authorList>
            <person name="Chen-Liaw A."/>
        </authorList>
    </citation>
    <scope>NUCLEOTIDE SEQUENCE</scope>
    <source>
        <strain evidence="2">RTP21484st1_H8_RTP21484_190118</strain>
    </source>
</reference>
<feature type="non-terminal residue" evidence="2">
    <location>
        <position position="62"/>
    </location>
</feature>
<name>A0AAW6IKD5_BACOV</name>
<dbReference type="RefSeq" id="WP_272842071.1">
    <property type="nucleotide sequence ID" value="NZ_JAQQPO010000037.1"/>
</dbReference>
<proteinExistence type="predicted"/>
<accession>A0AAW6IKD5</accession>
<dbReference type="Proteomes" id="UP001215078">
    <property type="component" value="Unassembled WGS sequence"/>
</dbReference>
<keyword evidence="1" id="KW-0732">Signal</keyword>
<comment type="caution">
    <text evidence="2">The sequence shown here is derived from an EMBL/GenBank/DDBJ whole genome shotgun (WGS) entry which is preliminary data.</text>
</comment>
<feature type="signal peptide" evidence="1">
    <location>
        <begin position="1"/>
        <end position="22"/>
    </location>
</feature>
<dbReference type="EMBL" id="JAQQPO010000037">
    <property type="protein sequence ID" value="MDC7961074.1"/>
    <property type="molecule type" value="Genomic_DNA"/>
</dbReference>
<organism evidence="2 3">
    <name type="scientific">Bacteroides ovatus</name>
    <dbReference type="NCBI Taxonomy" id="28116"/>
    <lineage>
        <taxon>Bacteria</taxon>
        <taxon>Pseudomonadati</taxon>
        <taxon>Bacteroidota</taxon>
        <taxon>Bacteroidia</taxon>
        <taxon>Bacteroidales</taxon>
        <taxon>Bacteroidaceae</taxon>
        <taxon>Bacteroides</taxon>
    </lineage>
</organism>
<feature type="chain" id="PRO_5043823669" evidence="1">
    <location>
        <begin position="23"/>
        <end position="62"/>
    </location>
</feature>